<dbReference type="AlphaFoldDB" id="A0AAV5AUS2"/>
<dbReference type="Pfam" id="PF00080">
    <property type="entry name" value="Sod_Cu"/>
    <property type="match status" value="1"/>
</dbReference>
<evidence type="ECO:0000256" key="2">
    <source>
        <dbReference type="SAM" id="Phobius"/>
    </source>
</evidence>
<accession>A0AAV5AUS2</accession>
<evidence type="ECO:0000259" key="3">
    <source>
        <dbReference type="Pfam" id="PF00080"/>
    </source>
</evidence>
<keyword evidence="1" id="KW-0186">Copper</keyword>
<comment type="caution">
    <text evidence="4">The sequence shown here is derived from an EMBL/GenBank/DDBJ whole genome shotgun (WGS) entry which is preliminary data.</text>
</comment>
<dbReference type="PROSITE" id="PS00087">
    <property type="entry name" value="SOD_CU_ZN_1"/>
    <property type="match status" value="1"/>
</dbReference>
<evidence type="ECO:0000313" key="5">
    <source>
        <dbReference type="Proteomes" id="UP001050691"/>
    </source>
</evidence>
<dbReference type="SUPFAM" id="SSF49329">
    <property type="entry name" value="Cu,Zn superoxide dismutase-like"/>
    <property type="match status" value="1"/>
</dbReference>
<keyword evidence="5" id="KW-1185">Reference proteome</keyword>
<reference evidence="4" key="1">
    <citation type="submission" date="2021-10" db="EMBL/GenBank/DDBJ databases">
        <title>De novo Genome Assembly of Clathrus columnatus (Basidiomycota, Fungi) Using Illumina and Nanopore Sequence Data.</title>
        <authorList>
            <person name="Ogiso-Tanaka E."/>
            <person name="Itagaki H."/>
            <person name="Hosoya T."/>
            <person name="Hosaka K."/>
        </authorList>
    </citation>
    <scope>NUCLEOTIDE SEQUENCE</scope>
    <source>
        <strain evidence="4">MO-923</strain>
    </source>
</reference>
<dbReference type="PANTHER" id="PTHR10003">
    <property type="entry name" value="SUPEROXIDE DISMUTASE CU-ZN -RELATED"/>
    <property type="match status" value="1"/>
</dbReference>
<keyword evidence="2" id="KW-0472">Membrane</keyword>
<evidence type="ECO:0000256" key="1">
    <source>
        <dbReference type="RuleBase" id="RU000393"/>
    </source>
</evidence>
<keyword evidence="1" id="KW-0862">Zinc</keyword>
<dbReference type="EMBL" id="BPWL01000011">
    <property type="protein sequence ID" value="GJJ15625.1"/>
    <property type="molecule type" value="Genomic_DNA"/>
</dbReference>
<dbReference type="GO" id="GO:0004784">
    <property type="term" value="F:superoxide dismutase activity"/>
    <property type="evidence" value="ECO:0007669"/>
    <property type="project" value="UniProtKB-EC"/>
</dbReference>
<comment type="similarity">
    <text evidence="1">Belongs to the Cu-Zn superoxide dismutase family.</text>
</comment>
<dbReference type="InterPro" id="IPR036423">
    <property type="entry name" value="SOD-like_Cu/Zn_dom_sf"/>
</dbReference>
<dbReference type="PROSITE" id="PS00332">
    <property type="entry name" value="SOD_CU_ZN_2"/>
    <property type="match status" value="1"/>
</dbReference>
<proteinExistence type="inferred from homology"/>
<dbReference type="PRINTS" id="PR00068">
    <property type="entry name" value="CUZNDISMTASE"/>
</dbReference>
<keyword evidence="1" id="KW-0479">Metal-binding</keyword>
<gene>
    <name evidence="4" type="ORF">Clacol_009903</name>
</gene>
<dbReference type="InterPro" id="IPR018152">
    <property type="entry name" value="SOD_Cu/Zn_BS"/>
</dbReference>
<keyword evidence="2" id="KW-1133">Transmembrane helix</keyword>
<evidence type="ECO:0000313" key="4">
    <source>
        <dbReference type="EMBL" id="GJJ15625.1"/>
    </source>
</evidence>
<comment type="cofactor">
    <cofactor evidence="1">
        <name>Cu cation</name>
        <dbReference type="ChEBI" id="CHEBI:23378"/>
    </cofactor>
    <text evidence="1">Binds 1 copper ion per subunit.</text>
</comment>
<feature type="domain" description="Superoxide dismutase copper/zinc binding" evidence="3">
    <location>
        <begin position="91"/>
        <end position="215"/>
    </location>
</feature>
<feature type="transmembrane region" description="Helical" evidence="2">
    <location>
        <begin position="30"/>
        <end position="48"/>
    </location>
</feature>
<comment type="catalytic activity">
    <reaction evidence="1">
        <text>2 superoxide + 2 H(+) = H2O2 + O2</text>
        <dbReference type="Rhea" id="RHEA:20696"/>
        <dbReference type="ChEBI" id="CHEBI:15378"/>
        <dbReference type="ChEBI" id="CHEBI:15379"/>
        <dbReference type="ChEBI" id="CHEBI:16240"/>
        <dbReference type="ChEBI" id="CHEBI:18421"/>
        <dbReference type="EC" id="1.15.1.1"/>
    </reaction>
</comment>
<sequence length="222" mass="23464">MSSQRNKYNSSSGSDSVIEVLRKTQQRARLYLLALITTVILFGIYGLASNSTPVLENSITKVSDETYLLGCGSILSILKYKAVAVMTGPTIQGVVYFTQDPSTKKVHITGSLKNLTPNSNGLRGFHIHEYGDATNGCMSSGSHYNPEGQSHGAPHEAVRHIGDLGNVQVDSNGIVQLDIPDALVIHEGIDDLGKGGHPDSLKTGNAGGRAGCAVIGIASARY</sequence>
<protein>
    <recommendedName>
        <fullName evidence="1">Superoxide dismutase [Cu-Zn]</fullName>
        <ecNumber evidence="1">1.15.1.1</ecNumber>
    </recommendedName>
</protein>
<dbReference type="InterPro" id="IPR024134">
    <property type="entry name" value="SOD_Cu/Zn_/chaperone"/>
</dbReference>
<keyword evidence="1" id="KW-0560">Oxidoreductase</keyword>
<name>A0AAV5AUS2_9AGAM</name>
<keyword evidence="2" id="KW-0812">Transmembrane</keyword>
<dbReference type="EC" id="1.15.1.1" evidence="1"/>
<dbReference type="GO" id="GO:0005507">
    <property type="term" value="F:copper ion binding"/>
    <property type="evidence" value="ECO:0007669"/>
    <property type="project" value="InterPro"/>
</dbReference>
<dbReference type="InterPro" id="IPR001424">
    <property type="entry name" value="SOD_Cu_Zn_dom"/>
</dbReference>
<comment type="function">
    <text evidence="1">Destroys radicals which are normally produced within the cells and which are toxic to biological systems.</text>
</comment>
<comment type="cofactor">
    <cofactor evidence="1">
        <name>Zn(2+)</name>
        <dbReference type="ChEBI" id="CHEBI:29105"/>
    </cofactor>
    <text evidence="1">Binds 1 zinc ion per subunit.</text>
</comment>
<dbReference type="CDD" id="cd00305">
    <property type="entry name" value="Cu-Zn_Superoxide_Dismutase"/>
    <property type="match status" value="1"/>
</dbReference>
<organism evidence="4 5">
    <name type="scientific">Clathrus columnatus</name>
    <dbReference type="NCBI Taxonomy" id="1419009"/>
    <lineage>
        <taxon>Eukaryota</taxon>
        <taxon>Fungi</taxon>
        <taxon>Dikarya</taxon>
        <taxon>Basidiomycota</taxon>
        <taxon>Agaricomycotina</taxon>
        <taxon>Agaricomycetes</taxon>
        <taxon>Phallomycetidae</taxon>
        <taxon>Phallales</taxon>
        <taxon>Clathraceae</taxon>
        <taxon>Clathrus</taxon>
    </lineage>
</organism>
<dbReference type="Proteomes" id="UP001050691">
    <property type="component" value="Unassembled WGS sequence"/>
</dbReference>
<dbReference type="Gene3D" id="2.60.40.200">
    <property type="entry name" value="Superoxide dismutase, copper/zinc binding domain"/>
    <property type="match status" value="1"/>
</dbReference>